<protein>
    <submittedName>
        <fullName evidence="1">Uncharacterized protein</fullName>
    </submittedName>
</protein>
<organism evidence="1 2">
    <name type="scientific">Diphasiastrum complanatum</name>
    <name type="common">Issler's clubmoss</name>
    <name type="synonym">Lycopodium complanatum</name>
    <dbReference type="NCBI Taxonomy" id="34168"/>
    <lineage>
        <taxon>Eukaryota</taxon>
        <taxon>Viridiplantae</taxon>
        <taxon>Streptophyta</taxon>
        <taxon>Embryophyta</taxon>
        <taxon>Tracheophyta</taxon>
        <taxon>Lycopodiopsida</taxon>
        <taxon>Lycopodiales</taxon>
        <taxon>Lycopodiaceae</taxon>
        <taxon>Lycopodioideae</taxon>
        <taxon>Diphasiastrum</taxon>
    </lineage>
</organism>
<gene>
    <name evidence="1" type="ORF">O6H91_07G080600</name>
</gene>
<evidence type="ECO:0000313" key="1">
    <source>
        <dbReference type="EMBL" id="KAJ7550050.1"/>
    </source>
</evidence>
<name>A0ACC2D6Z8_DIPCM</name>
<proteinExistence type="predicted"/>
<dbReference type="Proteomes" id="UP001162992">
    <property type="component" value="Chromosome 7"/>
</dbReference>
<reference evidence="2" key="1">
    <citation type="journal article" date="2024" name="Proc. Natl. Acad. Sci. U.S.A.">
        <title>Extraordinary preservation of gene collinearity over three hundred million years revealed in homosporous lycophytes.</title>
        <authorList>
            <person name="Li C."/>
            <person name="Wickell D."/>
            <person name="Kuo L.Y."/>
            <person name="Chen X."/>
            <person name="Nie B."/>
            <person name="Liao X."/>
            <person name="Peng D."/>
            <person name="Ji J."/>
            <person name="Jenkins J."/>
            <person name="Williams M."/>
            <person name="Shu S."/>
            <person name="Plott C."/>
            <person name="Barry K."/>
            <person name="Rajasekar S."/>
            <person name="Grimwood J."/>
            <person name="Han X."/>
            <person name="Sun S."/>
            <person name="Hou Z."/>
            <person name="He W."/>
            <person name="Dai G."/>
            <person name="Sun C."/>
            <person name="Schmutz J."/>
            <person name="Leebens-Mack J.H."/>
            <person name="Li F.W."/>
            <person name="Wang L."/>
        </authorList>
    </citation>
    <scope>NUCLEOTIDE SEQUENCE [LARGE SCALE GENOMIC DNA]</scope>
    <source>
        <strain evidence="2">cv. PW_Plant_1</strain>
    </source>
</reference>
<sequence length="999" mass="113490">MCGVKPPTLIERGGFLLDGLKPSLNGYVKPPTLITKGRVLLDGLKPSSTWENSCSSVGSEGSVAMAFASLLTTQFSPPQQPILEARLCASPNAGACRWLQMHVSGGRGAANFSVNTTPYLKKKEKLQRRSMKGHTCRCSVRGGKGSTKASIKSERKIDPVGFLKKIDFSSQKFALFLRERYKAFKDLTDDIIRRDLSLLELASGNKYVGLRRHIRHCVDYLEWAPGARFCSLVGDFNNWVHREDCAGEGYMGHDDHGYWRIVVEDKLREGEVEGDYFEEFNYLQNFDKGDENPDLDALFKKMDDEYWEPGEDEYLKDPNVFAEELYNSIFGSDRGLIRQKEDGVEDECLDDIPDAQTRYEAWKACQKDKNDGKLPPIDIIDDGSDPDHLTFVDDPVWRKRVLEKKPPLKYWEYLIKGRKAWERKYSPGIPHQGRVRVYFHTPEGPLERVPAWATYVLPDPDKSRMSAIFWDPPIEELHVWRNASPVVSRSLRIYECHVGISGKEPKIASFNEFTSKILPYIKKAGYNAVQLIGIQEHADYSSVGYKVTNMFAVSSRFGTPEDFKRLVDNAHGLGLLVIMDVVQSHAASDEMNGLAKFDGANDCYFHRGKRGHHKGWHTRMFKYGEYEVIRFLLSNLKWWVEEYHVDGFQFHSVTSMLYTHNGFAEFHEGLDDYCNQYVDRDALLYLILANEMLHQLKPEIITIAEDVTLYPGLCEPIDQGGLGFDYYVSISPSVMWLELIENVADDSWSMNQIAETLSLSCSQHKGKGLVYAENHGQSIAGGKSLAEVLFNYNHHNEYSSSGPSSIRRGLSLLKMIRLITLSLGGSAYLNFMGNEFGHPEYVEFPKSRNQYSLEHAVRRWDLLDSGQHSQLAAFDMDLMSLEEENSILKCPPATIMLTDDTSKVIVYKRGNLLYAFNFNPRKSFDKFSIQLNETGEYKILLDSDELAYGGLGRRSSEAKSILTMPARSKGSLHNLVLAMPSQSAQVYKLSRIWDPFESL</sequence>
<evidence type="ECO:0000313" key="2">
    <source>
        <dbReference type="Proteomes" id="UP001162992"/>
    </source>
</evidence>
<comment type="caution">
    <text evidence="1">The sequence shown here is derived from an EMBL/GenBank/DDBJ whole genome shotgun (WGS) entry which is preliminary data.</text>
</comment>
<keyword evidence="2" id="KW-1185">Reference proteome</keyword>
<dbReference type="EMBL" id="CM055098">
    <property type="protein sequence ID" value="KAJ7550050.1"/>
    <property type="molecule type" value="Genomic_DNA"/>
</dbReference>
<accession>A0ACC2D6Z8</accession>